<name>F2GAG6_ALTMD</name>
<dbReference type="Proteomes" id="UP000001870">
    <property type="component" value="Chromosome"/>
</dbReference>
<evidence type="ECO:0000313" key="1">
    <source>
        <dbReference type="EMBL" id="AEA98900.1"/>
    </source>
</evidence>
<evidence type="ECO:0000313" key="2">
    <source>
        <dbReference type="Proteomes" id="UP000001870"/>
    </source>
</evidence>
<keyword evidence="2" id="KW-1185">Reference proteome</keyword>
<dbReference type="EMBL" id="CP001103">
    <property type="protein sequence ID" value="AEA98900.1"/>
    <property type="molecule type" value="Genomic_DNA"/>
</dbReference>
<organism evidence="1 2">
    <name type="scientific">Alteromonas mediterranea (strain DSM 17117 / CIP 110805 / LMG 28347 / Deep ecotype)</name>
    <dbReference type="NCBI Taxonomy" id="1774373"/>
    <lineage>
        <taxon>Bacteria</taxon>
        <taxon>Pseudomonadati</taxon>
        <taxon>Pseudomonadota</taxon>
        <taxon>Gammaproteobacteria</taxon>
        <taxon>Alteromonadales</taxon>
        <taxon>Alteromonadaceae</taxon>
        <taxon>Alteromonas/Salinimonas group</taxon>
        <taxon>Alteromonas</taxon>
    </lineage>
</organism>
<accession>F2GAG6</accession>
<reference evidence="1 2" key="2">
    <citation type="journal article" date="2015" name="Antonie Van Leeuwenhoek">
        <title>Ecophysiological diversity of a novel member of the genus Alteromonas, and description of Alteromonas mediterranea sp. nov.</title>
        <authorList>
            <person name="Ivanova E.P."/>
            <person name="Lopez-Perez M."/>
            <person name="Zabalos M."/>
            <person name="Nguyen S.H."/>
            <person name="Webb H.K."/>
            <person name="Ryan J."/>
            <person name="Lagutin K."/>
            <person name="Vyssotski M."/>
            <person name="Crawford R.J."/>
            <person name="Rodriguez-Valera F."/>
        </authorList>
    </citation>
    <scope>NUCLEOTIDE SEQUENCE [LARGE SCALE GENOMIC DNA]</scope>
    <source>
        <strain evidence="2">DSM 17117 / CIP 110805 / LMG 28347 / Deep ecotype</strain>
    </source>
</reference>
<evidence type="ECO:0008006" key="3">
    <source>
        <dbReference type="Google" id="ProtNLM"/>
    </source>
</evidence>
<dbReference type="KEGG" id="amc:MADE_1013830"/>
<proteinExistence type="predicted"/>
<dbReference type="SUPFAM" id="SSF53756">
    <property type="entry name" value="UDP-Glycosyltransferase/glycogen phosphorylase"/>
    <property type="match status" value="1"/>
</dbReference>
<dbReference type="RefSeq" id="WP_012519192.1">
    <property type="nucleotide sequence ID" value="NC_011138.3"/>
</dbReference>
<sequence length="648" mass="74413">MEKNKALRALVVAPTPTWPLNYGNRKRIYSVCSKLQSLGFEIHYVHYASEGDWRDYTPVETRKKMDEQWELVDHVWPSKPLHDWPKEGDDHHIDEWWDWALENHLSKTFAAREYDVCIVNYTWLSKALELAPEKTYKVLDTHDKFSGRRELLASQGIGKEFFHTTEDQEVIALDRADLVWAIKEEEEADFKNMGTKAKVSTLLHIDDRREASTPSTEEGVKFGFIGANNNINRVNILRFIERATPIFKKYCAPLTVEIAGSICNEIEVQDNPFFKTVGYVDSIDQFYDGIHAAIIPMEFSTGLKIKVAEALSHTKPMFSHKHAMEGFTACHDFHELTSFEEMALAMTDCSYASDELIYLSDASAKSHKVTEQKIWDELSELKEDILKRKQVFVLLPSEYGMKNKLAHYIAQAKIDLCNWNFKDASYFVVGKPTEGRPHSNFIKFVEANDLEATIANQKPTTLLNLSENFPDIKIGANTLVISLIPIESDKVKSKLTYKSYNSVVDKHYFPSLGHIHLDLEITKQKIKECWVIGSSNTSTADQFISLLAGETTVRYIDIETLSDIDRLFTVSSGLPKIIINTKSDCDLSYSEQIMLEIAEKYDIEIRNITHNQLMLLKRSNEKSNYDGQFFPSWEEFLQNNFSLSNHSF</sequence>
<reference evidence="1 2" key="1">
    <citation type="journal article" date="2008" name="ISME J.">
        <title>Comparative genomics of two ecotypes of the marine planktonic copiotroph Alteromonas macleodii suggests alternative lifestyles associated with different kinds of particulate organic matter.</title>
        <authorList>
            <person name="Ivars-Martinez E."/>
            <person name="Martin-Cuadrado A.B."/>
            <person name="D'Auria G."/>
            <person name="Mira A."/>
            <person name="Ferriera S."/>
            <person name="Johnson J."/>
            <person name="Friedman R."/>
            <person name="Rodriguez-Valera F."/>
        </authorList>
    </citation>
    <scope>NUCLEOTIDE SEQUENCE [LARGE SCALE GENOMIC DNA]</scope>
    <source>
        <strain evidence="2">DSM 17117 / CIP 110805 / LMG 28347 / Deep ecotype</strain>
    </source>
</reference>
<protein>
    <recommendedName>
        <fullName evidence="3">Glycosyltransferase subfamily 4-like N-terminal domain-containing protein</fullName>
    </recommendedName>
</protein>
<dbReference type="AlphaFoldDB" id="F2GAG6"/>
<gene>
    <name evidence="1" type="ordered locus">MADE_1013830</name>
</gene>
<dbReference type="HOGENOM" id="CLU_422523_0_0_6"/>